<protein>
    <recommendedName>
        <fullName evidence="4">HET-domain-containing protein</fullName>
    </recommendedName>
</protein>
<comment type="caution">
    <text evidence="2">The sequence shown here is derived from an EMBL/GenBank/DDBJ whole genome shotgun (WGS) entry which is preliminary data.</text>
</comment>
<evidence type="ECO:0008006" key="4">
    <source>
        <dbReference type="Google" id="ProtNLM"/>
    </source>
</evidence>
<evidence type="ECO:0000256" key="1">
    <source>
        <dbReference type="SAM" id="MobiDB-lite"/>
    </source>
</evidence>
<dbReference type="Proteomes" id="UP001251528">
    <property type="component" value="Unassembled WGS sequence"/>
</dbReference>
<gene>
    <name evidence="2" type="ORF">QQS21_000126</name>
</gene>
<evidence type="ECO:0000313" key="2">
    <source>
        <dbReference type="EMBL" id="KAK2617032.1"/>
    </source>
</evidence>
<dbReference type="EMBL" id="JASWJB010000001">
    <property type="protein sequence ID" value="KAK2617032.1"/>
    <property type="molecule type" value="Genomic_DNA"/>
</dbReference>
<name>A0AAJ0G2T8_9HYPO</name>
<keyword evidence="3" id="KW-1185">Reference proteome</keyword>
<dbReference type="PANTHER" id="PTHR10622">
    <property type="entry name" value="HET DOMAIN-CONTAINING PROTEIN"/>
    <property type="match status" value="1"/>
</dbReference>
<proteinExistence type="predicted"/>
<organism evidence="2 3">
    <name type="scientific">Conoideocrella luteorostrata</name>
    <dbReference type="NCBI Taxonomy" id="1105319"/>
    <lineage>
        <taxon>Eukaryota</taxon>
        <taxon>Fungi</taxon>
        <taxon>Dikarya</taxon>
        <taxon>Ascomycota</taxon>
        <taxon>Pezizomycotina</taxon>
        <taxon>Sordariomycetes</taxon>
        <taxon>Hypocreomycetidae</taxon>
        <taxon>Hypocreales</taxon>
        <taxon>Clavicipitaceae</taxon>
        <taxon>Conoideocrella</taxon>
    </lineage>
</organism>
<sequence length="733" mass="83355">MKLFDIQTRIVVEFRDSDIPPYAVLSYTCHAQLSPPSPSQNANATNRSGRLSPTHQRLIEACEKAERRGIAHLWVFSLCVDVSSSADLDEAVNGSLRRLRRSSVCIVQLDDLSATGQPFDESLWRRSQYWSRAWTLQELILPPNVEFFDEKWNHRGSRTSPEILPLLCRITRVPTSVLRDSTALSHVSLAVRISWSAHRVASREEDTAYSLAAITGVTLPVRYGEGAERAFLRLQREILQDTRDGSLLAWRSSSDQHVRGLLARSPSEFRHFAANSDAACSKPWTFDGRVRFSNKGIQVESRISRQGSYILLDIGKMTSEQGFSGRLAIYLREWNGIYVRVHPSTDVSISGAGRRVKIDVAQDLDSKLAFKIHAAMAASETQSQLSIRFSGLPQDLIEDNSKILSDSEDDSDSSEDSFSRSSSSSSNEYDDDDDEEEEEEEEEEGFDNKYENALRVKSVAHACHLDESHAFQSVRRDITNFAYGQIEVWIASARYVVPPEDILPRRKRARTSRSQPMPQYLEEEHAEDPQMLTISRIDGYLHLACPFYVSNPDKYSSCLLHYDLISVDDVIDHIRRDHRQPPYCPICCRVFQKAAERDDHVRARRCETCSSGVVDGISEHQRTRLASRDRPYYTERQRWLMAWVIVFPDVALPNSPYLEDGIGRAISMVWDHWAGYGMGWVSEFLISRELLQQACSKQKRALTALCTVILRDLLIKVFNNYGMLNQKNGIGEC</sequence>
<feature type="compositionally biased region" description="Acidic residues" evidence="1">
    <location>
        <begin position="428"/>
        <end position="445"/>
    </location>
</feature>
<evidence type="ECO:0000313" key="3">
    <source>
        <dbReference type="Proteomes" id="UP001251528"/>
    </source>
</evidence>
<feature type="region of interest" description="Disordered" evidence="1">
    <location>
        <begin position="404"/>
        <end position="450"/>
    </location>
</feature>
<reference evidence="2" key="1">
    <citation type="submission" date="2023-06" db="EMBL/GenBank/DDBJ databases">
        <title>Conoideocrella luteorostrata (Hypocreales: Clavicipitaceae), a potential biocontrol fungus for elongate hemlock scale in United States Christmas tree production areas.</title>
        <authorList>
            <person name="Barrett H."/>
            <person name="Lovett B."/>
            <person name="Macias A.M."/>
            <person name="Stajich J.E."/>
            <person name="Kasson M.T."/>
        </authorList>
    </citation>
    <scope>NUCLEOTIDE SEQUENCE</scope>
    <source>
        <strain evidence="2">ARSEF 14590</strain>
    </source>
</reference>
<accession>A0AAJ0G2T8</accession>
<dbReference type="AlphaFoldDB" id="A0AAJ0G2T8"/>
<dbReference type="PANTHER" id="PTHR10622:SF12">
    <property type="entry name" value="HET DOMAIN-CONTAINING PROTEIN"/>
    <property type="match status" value="1"/>
</dbReference>
<feature type="compositionally biased region" description="Acidic residues" evidence="1">
    <location>
        <begin position="406"/>
        <end position="415"/>
    </location>
</feature>